<dbReference type="PANTHER" id="PTHR24559">
    <property type="entry name" value="TRANSPOSON TY3-I GAG-POL POLYPROTEIN"/>
    <property type="match status" value="1"/>
</dbReference>
<reference evidence="6" key="1">
    <citation type="journal article" date="2019" name="Sci. Rep.">
        <title>Draft genome of Tanacetum cinerariifolium, the natural source of mosquito coil.</title>
        <authorList>
            <person name="Yamashiro T."/>
            <person name="Shiraishi A."/>
            <person name="Satake H."/>
            <person name="Nakayama K."/>
        </authorList>
    </citation>
    <scope>NUCLEOTIDE SEQUENCE</scope>
</reference>
<dbReference type="SUPFAM" id="SSF56672">
    <property type="entry name" value="DNA/RNA polymerases"/>
    <property type="match status" value="1"/>
</dbReference>
<dbReference type="SUPFAM" id="SSF53098">
    <property type="entry name" value="Ribonuclease H-like"/>
    <property type="match status" value="1"/>
</dbReference>
<dbReference type="InterPro" id="IPR005162">
    <property type="entry name" value="Retrotrans_gag_dom"/>
</dbReference>
<proteinExistence type="predicted"/>
<feature type="coiled-coil region" evidence="2">
    <location>
        <begin position="1619"/>
        <end position="1649"/>
    </location>
</feature>
<dbReference type="CDD" id="cd01647">
    <property type="entry name" value="RT_LTR"/>
    <property type="match status" value="1"/>
</dbReference>
<dbReference type="GO" id="GO:0003964">
    <property type="term" value="F:RNA-directed DNA polymerase activity"/>
    <property type="evidence" value="ECO:0007669"/>
    <property type="project" value="UniProtKB-KW"/>
</dbReference>
<dbReference type="Pfam" id="PF03732">
    <property type="entry name" value="Retrotrans_gag"/>
    <property type="match status" value="1"/>
</dbReference>
<feature type="compositionally biased region" description="Acidic residues" evidence="3">
    <location>
        <begin position="131"/>
        <end position="149"/>
    </location>
</feature>
<keyword evidence="2" id="KW-0175">Coiled coil</keyword>
<accession>A0A6L2N0K6</accession>
<dbReference type="InterPro" id="IPR043502">
    <property type="entry name" value="DNA/RNA_pol_sf"/>
</dbReference>
<dbReference type="InterPro" id="IPR043128">
    <property type="entry name" value="Rev_trsase/Diguanyl_cyclase"/>
</dbReference>
<keyword evidence="6" id="KW-0548">Nucleotidyltransferase</keyword>
<comment type="caution">
    <text evidence="6">The sequence shown here is derived from an EMBL/GenBank/DDBJ whole genome shotgun (WGS) entry which is preliminary data.</text>
</comment>
<feature type="compositionally biased region" description="Basic and acidic residues" evidence="3">
    <location>
        <begin position="1925"/>
        <end position="1949"/>
    </location>
</feature>
<feature type="region of interest" description="Disordered" evidence="3">
    <location>
        <begin position="653"/>
        <end position="678"/>
    </location>
</feature>
<protein>
    <submittedName>
        <fullName evidence="6">Reverse transcriptase domain-containing protein</fullName>
    </submittedName>
</protein>
<evidence type="ECO:0000256" key="1">
    <source>
        <dbReference type="PROSITE-ProRule" id="PRU00047"/>
    </source>
</evidence>
<dbReference type="EMBL" id="BKCJ010007778">
    <property type="protein sequence ID" value="GEU78967.1"/>
    <property type="molecule type" value="Genomic_DNA"/>
</dbReference>
<feature type="region of interest" description="Disordered" evidence="3">
    <location>
        <begin position="1924"/>
        <end position="1957"/>
    </location>
</feature>
<dbReference type="InterPro" id="IPR000477">
    <property type="entry name" value="RT_dom"/>
</dbReference>
<dbReference type="Gene3D" id="3.30.70.270">
    <property type="match status" value="1"/>
</dbReference>
<name>A0A6L2N0K6_TANCI</name>
<feature type="region of interest" description="Disordered" evidence="3">
    <location>
        <begin position="1351"/>
        <end position="1417"/>
    </location>
</feature>
<dbReference type="GO" id="GO:0003676">
    <property type="term" value="F:nucleic acid binding"/>
    <property type="evidence" value="ECO:0007669"/>
    <property type="project" value="InterPro"/>
</dbReference>
<organism evidence="6">
    <name type="scientific">Tanacetum cinerariifolium</name>
    <name type="common">Dalmatian daisy</name>
    <name type="synonym">Chrysanthemum cinerariifolium</name>
    <dbReference type="NCBI Taxonomy" id="118510"/>
    <lineage>
        <taxon>Eukaryota</taxon>
        <taxon>Viridiplantae</taxon>
        <taxon>Streptophyta</taxon>
        <taxon>Embryophyta</taxon>
        <taxon>Tracheophyta</taxon>
        <taxon>Spermatophyta</taxon>
        <taxon>Magnoliopsida</taxon>
        <taxon>eudicotyledons</taxon>
        <taxon>Gunneridae</taxon>
        <taxon>Pentapetalae</taxon>
        <taxon>asterids</taxon>
        <taxon>campanulids</taxon>
        <taxon>Asterales</taxon>
        <taxon>Asteraceae</taxon>
        <taxon>Asteroideae</taxon>
        <taxon>Anthemideae</taxon>
        <taxon>Anthemidinae</taxon>
        <taxon>Tanacetum</taxon>
    </lineage>
</organism>
<dbReference type="InterPro" id="IPR001584">
    <property type="entry name" value="Integrase_cat-core"/>
</dbReference>
<gene>
    <name evidence="6" type="ORF">Tci_050945</name>
</gene>
<dbReference type="PROSITE" id="PS50994">
    <property type="entry name" value="INTEGRASE"/>
    <property type="match status" value="1"/>
</dbReference>
<evidence type="ECO:0000256" key="2">
    <source>
        <dbReference type="SAM" id="Coils"/>
    </source>
</evidence>
<dbReference type="Pfam" id="PF08284">
    <property type="entry name" value="RVP_2"/>
    <property type="match status" value="1"/>
</dbReference>
<dbReference type="PROSITE" id="PS50158">
    <property type="entry name" value="ZF_CCHC"/>
    <property type="match status" value="1"/>
</dbReference>
<dbReference type="GO" id="GO:0015074">
    <property type="term" value="P:DNA integration"/>
    <property type="evidence" value="ECO:0007669"/>
    <property type="project" value="InterPro"/>
</dbReference>
<keyword evidence="6" id="KW-0695">RNA-directed DNA polymerase</keyword>
<keyword evidence="6" id="KW-0808">Transferase</keyword>
<dbReference type="InterPro" id="IPR012337">
    <property type="entry name" value="RNaseH-like_sf"/>
</dbReference>
<feature type="compositionally biased region" description="Acidic residues" evidence="3">
    <location>
        <begin position="158"/>
        <end position="190"/>
    </location>
</feature>
<dbReference type="InterPro" id="IPR036397">
    <property type="entry name" value="RNaseH_sf"/>
</dbReference>
<dbReference type="InterPro" id="IPR053134">
    <property type="entry name" value="RNA-dir_DNA_polymerase"/>
</dbReference>
<dbReference type="Gene3D" id="3.10.10.10">
    <property type="entry name" value="HIV Type 1 Reverse Transcriptase, subunit A, domain 1"/>
    <property type="match status" value="1"/>
</dbReference>
<keyword evidence="1" id="KW-0863">Zinc-finger</keyword>
<feature type="compositionally biased region" description="Low complexity" evidence="3">
    <location>
        <begin position="260"/>
        <end position="269"/>
    </location>
</feature>
<dbReference type="GO" id="GO:0008270">
    <property type="term" value="F:zinc ion binding"/>
    <property type="evidence" value="ECO:0007669"/>
    <property type="project" value="UniProtKB-KW"/>
</dbReference>
<feature type="domain" description="CCHC-type" evidence="4">
    <location>
        <begin position="716"/>
        <end position="730"/>
    </location>
</feature>
<feature type="region of interest" description="Disordered" evidence="3">
    <location>
        <begin position="51"/>
        <end position="225"/>
    </location>
</feature>
<dbReference type="Gene3D" id="3.30.420.10">
    <property type="entry name" value="Ribonuclease H-like superfamily/Ribonuclease H"/>
    <property type="match status" value="1"/>
</dbReference>
<feature type="domain" description="Integrase catalytic" evidence="5">
    <location>
        <begin position="1122"/>
        <end position="1298"/>
    </location>
</feature>
<keyword evidence="1" id="KW-0862">Zinc</keyword>
<dbReference type="Pfam" id="PF00078">
    <property type="entry name" value="RVT_1"/>
    <property type="match status" value="1"/>
</dbReference>
<dbReference type="CDD" id="cd09272">
    <property type="entry name" value="RNase_HI_RT_Ty1"/>
    <property type="match status" value="1"/>
</dbReference>
<dbReference type="InterPro" id="IPR001878">
    <property type="entry name" value="Znf_CCHC"/>
</dbReference>
<evidence type="ECO:0000259" key="5">
    <source>
        <dbReference type="PROSITE" id="PS50994"/>
    </source>
</evidence>
<evidence type="ECO:0000259" key="4">
    <source>
        <dbReference type="PROSITE" id="PS50158"/>
    </source>
</evidence>
<keyword evidence="1" id="KW-0479">Metal-binding</keyword>
<dbReference type="PANTHER" id="PTHR24559:SF427">
    <property type="entry name" value="RNA-DIRECTED DNA POLYMERASE"/>
    <property type="match status" value="1"/>
</dbReference>
<feature type="compositionally biased region" description="Pro residues" evidence="3">
    <location>
        <begin position="282"/>
        <end position="295"/>
    </location>
</feature>
<evidence type="ECO:0000313" key="6">
    <source>
        <dbReference type="EMBL" id="GEU78967.1"/>
    </source>
</evidence>
<feature type="region of interest" description="Disordered" evidence="3">
    <location>
        <begin position="254"/>
        <end position="295"/>
    </location>
</feature>
<feature type="compositionally biased region" description="Pro residues" evidence="3">
    <location>
        <begin position="51"/>
        <end position="71"/>
    </location>
</feature>
<sequence length="2111" mass="238689">MSSASSAVTYTSVYTDFEPRRVFWGADVELSDEGSPRVIVYGYDGLPILPVAPPSPDYIPGPEEPPTPPAPQDEDEHEPMFIQPHDLDFVPEPIYPKYIPLEDEHILSTEEQPLPPVVSPTAKSPGYVAESDPEEDPKEYEDDETEDGPVDYPMDRGDDGDDDDDDSSGDDVDDEDKDEEDEEEEEEEEEHLALADSAIIIPTDELVSPPEGIEPVIPPPSTDTATTGARITVRLQAAISFPPEAEVERLLAMPTPSPSPLTSLSPPSTGERLARCTTPTALPSPPLPPPLHVPPPIDRRDDIPEIEMPPRKREVGYGIRDTWIDPVETVPKIAPMTVGEETIQIVEDEAYATREAWAHSIGLSQAVHSELQTHQEQMQQTEIAELRETNHRRQAQMAKTLRVMGDMRREMGDMQAELLALWHYTGMLSIRGFPARIALDILQVMAPVTRQGPSTLPNNTNPNNITPESVQAMIDQALLRNSTNGDRSHRTKGVVSLTRWIEKMESVFQISGCAIENQVKFTTCTLLDASLTWWNSQIRSLGPDAYSMTWEVLKKKITDKYCPQGEIKKLEIELWNLKVKENNVSAYTECFQELTLICTKFVADETEKIDKYVSGLPDNIYKSVKASKPKTLDETIKLANDLMDQKLFTYAERQSSNKRKADESFRNNYGHQQHASKRQNVARVYNMGTGEKKPYSGNFPKCTKCHFHHNGPCTQKCHKCNKVGHFTRDCISFGNINVANAQRNNRANPKGNVNAPGWVYAAGNAEKRGNASKDPDSNVVTGTFLLNNRYASILFDTFADRSFISTAFSSLIDVVPTPFGNSYDVELADGKIVRISAKEEEDKSEEKQLKDVPVIQDYPEVFPKDLPGLPPVRPVKFHIDLILGAVPVARAPYRLAPSKMKELSEQLQELSEKAFIRPSSLHWGALVLFVKKKDGSFRMCIDYRELDKLTVKNRYPLPRIDDLFDQLQGSSVYSKIDLRSVYHQLRVQEQDVSKTTFRTWYGHYEIQVMPFGLTNAPAIFMNHMNRNEKEHKEHLKAILELLKKEKLYATSLIAEAFIAPILALPKGSKDFVVYCDVSHKGKANVVADALRRKERIEPLWVRALVMTISLDLPKQILKAQIEALKPENLEKEDVGGMIRRDIPKEKLEPRADGTLCLNGKSWLPCYGDLSSVIMHESHKSKYSIHLARHGIPVSIIYHRDERFTSNFWRSFQKALGTYISMSIAYHPETDGQSERTIQTLKDMLRDRFWQRLDLVEIMEREIKILKQSQIPLVKVRWNSKRGPELTWEREDSFRKKYPHLFTNQVTSSTARDGISDEFRVKTSSCKVNAASQFDLAEPFNDVYVTLVHTKKGEGSGQPSEPQPPSSSNPPSHEEQVTTVASQPKKTHTPRVVRAATTATSLEAEQESGSRPMCQDTTLGDVDAQTSMAHHDDLTDFIPPTPYDSPLLGGHTPGIDEDFMIKKLQNKVKILEKKQRASTPGMNLFKIGTSRRKSLDKENVSKQGRNLKTMIKEGDFDDDFDDIDDMVDKAMEYVKGDTVNAGGAVNTATIRVSAASASVTTVGVSISTAKPRTPPTTATKAFEDEDLTIAQTLVKMRNKGKGIMQEPEKPPKNSRKAQIQMDEELALRLHEEEKAELERMQRDRFTQEEASNNKSLEEIQKLYEKEQKWINDFVPMDSKVVKDSAKKDDIKVRVFESEEGKGLGISEDNEDRLLKTITIRMVLSLVVSRQCPTYQLDVMNAFLTRSLYELNQAPRAWFQRFAASLHNEFDMTDLGVLNYFLGISTDRTSTVQQICLYMHDPREPHFAALKRILRYVRGTVDFGLSLYVSAITSVVGYTDADWAGFPSTRTADAEYHGVANVVTKTAWIRNLLRKLHSPLSTATLVYCDNVSTNYMSANHVQHQRTKYIKIDIYFVRDMVTAGQVKENQEKDKIRSKPDKNGKRGKAEKSQKQLQLKKKEKLKEIQDINSFNDIHPYFNDNPLSGSTTYSSNSLLEEFTDELALITYPLDYDDNLTCDIESGLREIEFLLYQGKDSDLKDSINQTDLAILDDLVVDPTPEMFTDEQPPDYSFSSRFDVYDDDFLDIESDADNFDDDYFDSKGEKIKESELLID</sequence>
<evidence type="ECO:0000256" key="3">
    <source>
        <dbReference type="SAM" id="MobiDB-lite"/>
    </source>
</evidence>